<proteinExistence type="predicted"/>
<dbReference type="InterPro" id="IPR003731">
    <property type="entry name" value="Di-Nase_FeMo-co_biosynth"/>
</dbReference>
<dbReference type="RefSeq" id="WP_025696884.1">
    <property type="nucleotide sequence ID" value="NZ_JAUSUY010000004.1"/>
</dbReference>
<accession>A0ABU3H6W3</accession>
<organism evidence="2 3">
    <name type="scientific">Paenibacillus forsythiae</name>
    <dbReference type="NCBI Taxonomy" id="365616"/>
    <lineage>
        <taxon>Bacteria</taxon>
        <taxon>Bacillati</taxon>
        <taxon>Bacillota</taxon>
        <taxon>Bacilli</taxon>
        <taxon>Bacillales</taxon>
        <taxon>Paenibacillaceae</taxon>
        <taxon>Paenibacillus</taxon>
    </lineage>
</organism>
<protein>
    <submittedName>
        <fullName evidence="2">Nitrogen fixation protein NifX</fullName>
    </submittedName>
</protein>
<reference evidence="2 3" key="1">
    <citation type="submission" date="2023-07" db="EMBL/GenBank/DDBJ databases">
        <title>Genomic Encyclopedia of Type Strains, Phase IV (KMG-IV): sequencing the most valuable type-strain genomes for metagenomic binning, comparative biology and taxonomic classification.</title>
        <authorList>
            <person name="Goeker M."/>
        </authorList>
    </citation>
    <scope>NUCLEOTIDE SEQUENCE [LARGE SCALE GENOMIC DNA]</scope>
    <source>
        <strain evidence="2 3">T98</strain>
    </source>
</reference>
<evidence type="ECO:0000313" key="3">
    <source>
        <dbReference type="Proteomes" id="UP001248709"/>
    </source>
</evidence>
<dbReference type="Gene3D" id="3.30.420.130">
    <property type="entry name" value="Dinitrogenase iron-molybdenum cofactor biosynthesis domain"/>
    <property type="match status" value="1"/>
</dbReference>
<dbReference type="Pfam" id="PF02579">
    <property type="entry name" value="Nitro_FeMo-Co"/>
    <property type="match status" value="1"/>
</dbReference>
<feature type="domain" description="Dinitrogenase iron-molybdenum cofactor biosynthesis" evidence="1">
    <location>
        <begin position="9"/>
        <end position="96"/>
    </location>
</feature>
<gene>
    <name evidence="2" type="ORF">J2Z22_001311</name>
</gene>
<dbReference type="InterPro" id="IPR051840">
    <property type="entry name" value="NifX/NifY_domain"/>
</dbReference>
<evidence type="ECO:0000259" key="1">
    <source>
        <dbReference type="Pfam" id="PF02579"/>
    </source>
</evidence>
<dbReference type="Proteomes" id="UP001248709">
    <property type="component" value="Unassembled WGS sequence"/>
</dbReference>
<dbReference type="SUPFAM" id="SSF53146">
    <property type="entry name" value="Nitrogenase accessory factor-like"/>
    <property type="match status" value="1"/>
</dbReference>
<dbReference type="PANTHER" id="PTHR33937:SF1">
    <property type="entry name" value="IRON-MOLIBDENUM COFACTOR PROCESSING PROTEIN"/>
    <property type="match status" value="1"/>
</dbReference>
<keyword evidence="3" id="KW-1185">Reference proteome</keyword>
<dbReference type="InterPro" id="IPR036105">
    <property type="entry name" value="DiNase_FeMo-co_biosyn_sf"/>
</dbReference>
<dbReference type="EMBL" id="JAUSUY010000004">
    <property type="protein sequence ID" value="MDT3425792.1"/>
    <property type="molecule type" value="Genomic_DNA"/>
</dbReference>
<comment type="caution">
    <text evidence="2">The sequence shown here is derived from an EMBL/GenBank/DDBJ whole genome shotgun (WGS) entry which is preliminary data.</text>
</comment>
<sequence>MKVAFASRDGKRIDEHFGQCRTFSIFELNVEKYKWLESRSVYVEDEAEEHESRIARRVEAIGDCTLLFVCSIGSDAVKRLMKDGIMILKVEPESEVIPQMNRLLNLLRERPPLWLVKSMRRSGDWDE</sequence>
<evidence type="ECO:0000313" key="2">
    <source>
        <dbReference type="EMBL" id="MDT3425792.1"/>
    </source>
</evidence>
<name>A0ABU3H6W3_9BACL</name>
<dbReference type="PANTHER" id="PTHR33937">
    <property type="entry name" value="IRON-MOLYBDENUM PROTEIN-RELATED-RELATED"/>
    <property type="match status" value="1"/>
</dbReference>